<accession>A0ACB9ZUP6</accession>
<gene>
    <name evidence="1" type="ORF">M9H77_36687</name>
</gene>
<reference evidence="2" key="1">
    <citation type="journal article" date="2023" name="Nat. Plants">
        <title>Single-cell RNA sequencing provides a high-resolution roadmap for understanding the multicellular compartmentation of specialized metabolism.</title>
        <authorList>
            <person name="Sun S."/>
            <person name="Shen X."/>
            <person name="Li Y."/>
            <person name="Li Y."/>
            <person name="Wang S."/>
            <person name="Li R."/>
            <person name="Zhang H."/>
            <person name="Shen G."/>
            <person name="Guo B."/>
            <person name="Wei J."/>
            <person name="Xu J."/>
            <person name="St-Pierre B."/>
            <person name="Chen S."/>
            <person name="Sun C."/>
        </authorList>
    </citation>
    <scope>NUCLEOTIDE SEQUENCE [LARGE SCALE GENOMIC DNA]</scope>
</reference>
<proteinExistence type="predicted"/>
<sequence length="201" mass="21541">MESQYVVEEGRNGMRSEKEGQVMVANKKTVRGSDVVLRFLAFALTLVAAIVLGVDKQSKVVSVSIVPSLPPINAFLTAKWHYLSAFVYFVAVNSIACAYAAISLLLVLANRGHGKKGLISLIIIILDLIMVALLFSAGGAALAVGLIGYQGNSHVQWNKVCNAFDKFCQQVAAAIVVSLFGSAVYLLLVLLAALNLHKKHN</sequence>
<keyword evidence="2" id="KW-1185">Reference proteome</keyword>
<protein>
    <submittedName>
        <fullName evidence="1">Uncharacterized protein</fullName>
    </submittedName>
</protein>
<organism evidence="1 2">
    <name type="scientific">Catharanthus roseus</name>
    <name type="common">Madagascar periwinkle</name>
    <name type="synonym">Vinca rosea</name>
    <dbReference type="NCBI Taxonomy" id="4058"/>
    <lineage>
        <taxon>Eukaryota</taxon>
        <taxon>Viridiplantae</taxon>
        <taxon>Streptophyta</taxon>
        <taxon>Embryophyta</taxon>
        <taxon>Tracheophyta</taxon>
        <taxon>Spermatophyta</taxon>
        <taxon>Magnoliopsida</taxon>
        <taxon>eudicotyledons</taxon>
        <taxon>Gunneridae</taxon>
        <taxon>Pentapetalae</taxon>
        <taxon>asterids</taxon>
        <taxon>lamiids</taxon>
        <taxon>Gentianales</taxon>
        <taxon>Apocynaceae</taxon>
        <taxon>Rauvolfioideae</taxon>
        <taxon>Vinceae</taxon>
        <taxon>Catharanthinae</taxon>
        <taxon>Catharanthus</taxon>
    </lineage>
</organism>
<evidence type="ECO:0000313" key="2">
    <source>
        <dbReference type="Proteomes" id="UP001060085"/>
    </source>
</evidence>
<name>A0ACB9ZUP6_CATRO</name>
<dbReference type="EMBL" id="CM044708">
    <property type="protein sequence ID" value="KAI5650682.1"/>
    <property type="molecule type" value="Genomic_DNA"/>
</dbReference>
<dbReference type="Proteomes" id="UP001060085">
    <property type="component" value="Linkage Group LG08"/>
</dbReference>
<evidence type="ECO:0000313" key="1">
    <source>
        <dbReference type="EMBL" id="KAI5650682.1"/>
    </source>
</evidence>
<comment type="caution">
    <text evidence="1">The sequence shown here is derived from an EMBL/GenBank/DDBJ whole genome shotgun (WGS) entry which is preliminary data.</text>
</comment>